<dbReference type="Pfam" id="PF03960">
    <property type="entry name" value="ArsC"/>
    <property type="match status" value="1"/>
</dbReference>
<dbReference type="NCBIfam" id="TIGR01617">
    <property type="entry name" value="arsC_related"/>
    <property type="match status" value="1"/>
</dbReference>
<reference evidence="2 3" key="1">
    <citation type="submission" date="2019-04" db="EMBL/GenBank/DDBJ databases">
        <title>Cohnella sp. nov. isolated from preserved vegetables.</title>
        <authorList>
            <person name="Lin S.-Y."/>
            <person name="Hung M.-H."/>
            <person name="Young C.-C."/>
        </authorList>
    </citation>
    <scope>NUCLEOTIDE SEQUENCE [LARGE SCALE GENOMIC DNA]</scope>
    <source>
        <strain evidence="2 3">CC-MHH1044</strain>
    </source>
</reference>
<dbReference type="InterPro" id="IPR006504">
    <property type="entry name" value="Tscrpt_reg_Spx/MgsR"/>
</dbReference>
<accession>A0A4S4BMM4</accession>
<dbReference type="CDD" id="cd03036">
    <property type="entry name" value="ArsC_like"/>
    <property type="match status" value="1"/>
</dbReference>
<dbReference type="PROSITE" id="PS51353">
    <property type="entry name" value="ARSC"/>
    <property type="match status" value="1"/>
</dbReference>
<evidence type="ECO:0000313" key="3">
    <source>
        <dbReference type="Proteomes" id="UP000310636"/>
    </source>
</evidence>
<dbReference type="InterPro" id="IPR036249">
    <property type="entry name" value="Thioredoxin-like_sf"/>
</dbReference>
<protein>
    <submittedName>
        <fullName evidence="2">Arsenate reductase family protein</fullName>
    </submittedName>
</protein>
<dbReference type="EMBL" id="SSOB01000027">
    <property type="protein sequence ID" value="THF76084.1"/>
    <property type="molecule type" value="Genomic_DNA"/>
</dbReference>
<proteinExistence type="inferred from homology"/>
<dbReference type="AlphaFoldDB" id="A0A4S4BMM4"/>
<dbReference type="PROSITE" id="PS51354">
    <property type="entry name" value="GLUTAREDOXIN_2"/>
    <property type="match status" value="1"/>
</dbReference>
<sequence length="119" mass="13504">MSKSLIVYHYPNCGTCRDAVKWLRSRGHELELRHIVETPPSAEELKKLIRLSGLPIQKWFNVSGNAYKELGLKDKLPKLSDDERISLLASNGMLIKRPVIADGEMATVGFKEEELAKVW</sequence>
<comment type="caution">
    <text evidence="2">The sequence shown here is derived from an EMBL/GenBank/DDBJ whole genome shotgun (WGS) entry which is preliminary data.</text>
</comment>
<organism evidence="2 3">
    <name type="scientific">Cohnella fermenti</name>
    <dbReference type="NCBI Taxonomy" id="2565925"/>
    <lineage>
        <taxon>Bacteria</taxon>
        <taxon>Bacillati</taxon>
        <taxon>Bacillota</taxon>
        <taxon>Bacilli</taxon>
        <taxon>Bacillales</taxon>
        <taxon>Paenibacillaceae</taxon>
        <taxon>Cohnella</taxon>
    </lineage>
</organism>
<evidence type="ECO:0000313" key="2">
    <source>
        <dbReference type="EMBL" id="THF76084.1"/>
    </source>
</evidence>
<evidence type="ECO:0000256" key="1">
    <source>
        <dbReference type="PROSITE-ProRule" id="PRU01282"/>
    </source>
</evidence>
<dbReference type="InterPro" id="IPR006660">
    <property type="entry name" value="Arsenate_reductase-like"/>
</dbReference>
<keyword evidence="3" id="KW-1185">Reference proteome</keyword>
<dbReference type="Proteomes" id="UP000310636">
    <property type="component" value="Unassembled WGS sequence"/>
</dbReference>
<dbReference type="SUPFAM" id="SSF52833">
    <property type="entry name" value="Thioredoxin-like"/>
    <property type="match status" value="1"/>
</dbReference>
<gene>
    <name evidence="2" type="ORF">E6C55_20115</name>
</gene>
<dbReference type="OrthoDB" id="9794155at2"/>
<dbReference type="Gene3D" id="3.40.30.10">
    <property type="entry name" value="Glutaredoxin"/>
    <property type="match status" value="1"/>
</dbReference>
<dbReference type="RefSeq" id="WP_136371611.1">
    <property type="nucleotide sequence ID" value="NZ_SSOB01000027.1"/>
</dbReference>
<dbReference type="PANTHER" id="PTHR30041:SF8">
    <property type="entry name" value="PROTEIN YFFB"/>
    <property type="match status" value="1"/>
</dbReference>
<dbReference type="PANTHER" id="PTHR30041">
    <property type="entry name" value="ARSENATE REDUCTASE"/>
    <property type="match status" value="1"/>
</dbReference>
<comment type="similarity">
    <text evidence="1">Belongs to the ArsC family.</text>
</comment>
<name>A0A4S4BMM4_9BACL</name>